<keyword evidence="3" id="KW-1185">Reference proteome</keyword>
<feature type="region of interest" description="Disordered" evidence="1">
    <location>
        <begin position="38"/>
        <end position="89"/>
    </location>
</feature>
<feature type="compositionally biased region" description="Basic and acidic residues" evidence="1">
    <location>
        <begin position="62"/>
        <end position="80"/>
    </location>
</feature>
<dbReference type="EMBL" id="CCBP010000036">
    <property type="protein sequence ID" value="CDO69326.1"/>
    <property type="molecule type" value="Genomic_DNA"/>
</dbReference>
<reference evidence="2" key="1">
    <citation type="submission" date="2014-01" db="EMBL/GenBank/DDBJ databases">
        <title>The genome of the white-rot fungus Pycnoporus cinnabarinus: a basidiomycete model with a versatile arsenal for lignocellulosic biomass breakdown.</title>
        <authorList>
            <person name="Levasseur A."/>
            <person name="Lomascolo A."/>
            <person name="Ruiz-Duenas F.J."/>
            <person name="Uzan E."/>
            <person name="Piumi F."/>
            <person name="Kues U."/>
            <person name="Ram A.F.J."/>
            <person name="Murat C."/>
            <person name="Haon M."/>
            <person name="Benoit I."/>
            <person name="Arfi Y."/>
            <person name="Chevret D."/>
            <person name="Drula E."/>
            <person name="Kwon M.J."/>
            <person name="Gouret P."/>
            <person name="Lesage-Meessen L."/>
            <person name="Lombard V."/>
            <person name="Mariette J."/>
            <person name="Noirot C."/>
            <person name="Park J."/>
            <person name="Patyshakuliyeva A."/>
            <person name="Wieneger R.A.B."/>
            <person name="Wosten H.A.B."/>
            <person name="Martin F."/>
            <person name="Coutinho P.M."/>
            <person name="de Vries R."/>
            <person name="Martinez A.T."/>
            <person name="Klopp C."/>
            <person name="Pontarotti P."/>
            <person name="Henrissat B."/>
            <person name="Record E."/>
        </authorList>
    </citation>
    <scope>NUCLEOTIDE SEQUENCE [LARGE SCALE GENOMIC DNA]</scope>
    <source>
        <strain evidence="2">BRFM137</strain>
    </source>
</reference>
<dbReference type="HOGENOM" id="CLU_578896_0_0_1"/>
<dbReference type="Proteomes" id="UP000029665">
    <property type="component" value="Unassembled WGS sequence"/>
</dbReference>
<feature type="region of interest" description="Disordered" evidence="1">
    <location>
        <begin position="433"/>
        <end position="472"/>
    </location>
</feature>
<name>A0A060S598_PYCCI</name>
<evidence type="ECO:0008006" key="4">
    <source>
        <dbReference type="Google" id="ProtNLM"/>
    </source>
</evidence>
<proteinExistence type="predicted"/>
<dbReference type="AlphaFoldDB" id="A0A060S598"/>
<accession>A0A060S598</accession>
<comment type="caution">
    <text evidence="2">The sequence shown here is derived from an EMBL/GenBank/DDBJ whole genome shotgun (WGS) entry which is preliminary data.</text>
</comment>
<evidence type="ECO:0000256" key="1">
    <source>
        <dbReference type="SAM" id="MobiDB-lite"/>
    </source>
</evidence>
<evidence type="ECO:0000313" key="3">
    <source>
        <dbReference type="Proteomes" id="UP000029665"/>
    </source>
</evidence>
<protein>
    <recommendedName>
        <fullName evidence="4">F-box domain-containing protein</fullName>
    </recommendedName>
</protein>
<sequence length="472" mass="52030">MQPENGHGASNDTCDGLAADTYATSNHPVITLGVSADCDKRPIDTTPTVHAEDTHDDESGVEDDHHDHHDGSTVFDHSEASRPTQQHPLSRQVANTIWLIPASLTSVDPPLLMECIYRGPGAFTVHWPIGDQGSDRAAPSSIGSADEVLWRYHGRIASILVDVSSVPNPDEEETIAPPLELPFCTSPMPMPSWPCQSRDSGSLPLLWGLTDIQIFASREVSSRSLLELLRYTPSLQKLSIKNSVQHQAIRSEELGLFSAIRLPYLESVTLKGVSAETANELLSRISMRMSTRMEIYLKPACPSGPIGALHDMLATIPHACLSYTRLECREKGGWDRYLFSFSDIDSRVQIHWDWSVAHGDPPNLLHVSLDRAALRNVRQLTVSLRDVSLLPGLGHRAVAVYFLAAARPACHATRRSRAVRTLVSVDRLPSPSRMVAQEDRKHPAYLRPRPDALSGGATAWRCAPRRSSRDEV</sequence>
<gene>
    <name evidence="2" type="ORF">BN946_scf184746.g7</name>
</gene>
<dbReference type="OrthoDB" id="2751625at2759"/>
<dbReference type="OMA" id="DPLACDV"/>
<organism evidence="2 3">
    <name type="scientific">Pycnoporus cinnabarinus</name>
    <name type="common">Cinnabar-red polypore</name>
    <name type="synonym">Trametes cinnabarina</name>
    <dbReference type="NCBI Taxonomy" id="5643"/>
    <lineage>
        <taxon>Eukaryota</taxon>
        <taxon>Fungi</taxon>
        <taxon>Dikarya</taxon>
        <taxon>Basidiomycota</taxon>
        <taxon>Agaricomycotina</taxon>
        <taxon>Agaricomycetes</taxon>
        <taxon>Polyporales</taxon>
        <taxon>Polyporaceae</taxon>
        <taxon>Trametes</taxon>
    </lineage>
</organism>
<evidence type="ECO:0000313" key="2">
    <source>
        <dbReference type="EMBL" id="CDO69326.1"/>
    </source>
</evidence>